<dbReference type="InterPro" id="IPR000812">
    <property type="entry name" value="TFIIB"/>
</dbReference>
<dbReference type="CDD" id="cd20553">
    <property type="entry name" value="CYCLIN_TFIIIB90_rpt1"/>
    <property type="match status" value="1"/>
</dbReference>
<evidence type="ECO:0000313" key="12">
    <source>
        <dbReference type="EMBL" id="ADI46871.1"/>
    </source>
</evidence>
<keyword evidence="7" id="KW-0010">Activator</keyword>
<feature type="region of interest" description="Disordered" evidence="10">
    <location>
        <begin position="316"/>
        <end position="349"/>
    </location>
</feature>
<dbReference type="GO" id="GO:0008270">
    <property type="term" value="F:zinc ion binding"/>
    <property type="evidence" value="ECO:0007669"/>
    <property type="project" value="UniProtKB-KW"/>
</dbReference>
<feature type="domain" description="Cyclin-like" evidence="11">
    <location>
        <begin position="191"/>
        <end position="277"/>
    </location>
</feature>
<dbReference type="InterPro" id="IPR036915">
    <property type="entry name" value="Cyclin-like_sf"/>
</dbReference>
<organism evidence="12">
    <name type="scientific">Volvox carteri f. nagariensis</name>
    <dbReference type="NCBI Taxonomy" id="3068"/>
    <lineage>
        <taxon>Eukaryota</taxon>
        <taxon>Viridiplantae</taxon>
        <taxon>Chlorophyta</taxon>
        <taxon>core chlorophytes</taxon>
        <taxon>Chlorophyceae</taxon>
        <taxon>CS clade</taxon>
        <taxon>Chlamydomonadales</taxon>
        <taxon>Volvocaceae</taxon>
        <taxon>Volvox</taxon>
    </lineage>
</organism>
<evidence type="ECO:0000256" key="10">
    <source>
        <dbReference type="SAM" id="MobiDB-lite"/>
    </source>
</evidence>
<dbReference type="AlphaFoldDB" id="D9CJ12"/>
<evidence type="ECO:0000256" key="4">
    <source>
        <dbReference type="ARBA" id="ARBA00022771"/>
    </source>
</evidence>
<keyword evidence="5" id="KW-0862">Zinc</keyword>
<dbReference type="InterPro" id="IPR011665">
    <property type="entry name" value="BRF1_TBP-bd_dom"/>
</dbReference>
<keyword evidence="6" id="KW-0805">Transcription regulation</keyword>
<dbReference type="Gene3D" id="1.10.472.10">
    <property type="entry name" value="Cyclin-like"/>
    <property type="match status" value="2"/>
</dbReference>
<evidence type="ECO:0000256" key="3">
    <source>
        <dbReference type="ARBA" id="ARBA00022723"/>
    </source>
</evidence>
<dbReference type="GO" id="GO:0000126">
    <property type="term" value="C:transcription factor TFIIIB complex"/>
    <property type="evidence" value="ECO:0007669"/>
    <property type="project" value="TreeGrafter"/>
</dbReference>
<dbReference type="PANTHER" id="PTHR11618">
    <property type="entry name" value="TRANSCRIPTION INITIATION FACTOR IIB-RELATED"/>
    <property type="match status" value="1"/>
</dbReference>
<dbReference type="Gene3D" id="1.20.5.650">
    <property type="entry name" value="Single helix bin"/>
    <property type="match status" value="1"/>
</dbReference>
<proteinExistence type="inferred from homology"/>
<evidence type="ECO:0000256" key="2">
    <source>
        <dbReference type="ARBA" id="ARBA00010857"/>
    </source>
</evidence>
<keyword evidence="9" id="KW-0539">Nucleus</keyword>
<dbReference type="Pfam" id="PF00382">
    <property type="entry name" value="TFIIB"/>
    <property type="match status" value="2"/>
</dbReference>
<evidence type="ECO:0000256" key="7">
    <source>
        <dbReference type="ARBA" id="ARBA00023159"/>
    </source>
</evidence>
<evidence type="ECO:0000256" key="8">
    <source>
        <dbReference type="ARBA" id="ARBA00023163"/>
    </source>
</evidence>
<evidence type="ECO:0000256" key="6">
    <source>
        <dbReference type="ARBA" id="ARBA00023015"/>
    </source>
</evidence>
<dbReference type="SMART" id="SM00385">
    <property type="entry name" value="CYCLIN"/>
    <property type="match status" value="2"/>
</dbReference>
<dbReference type="Pfam" id="PF07741">
    <property type="entry name" value="BRF1"/>
    <property type="match status" value="1"/>
</dbReference>
<dbReference type="EMBL" id="GU784915">
    <property type="protein sequence ID" value="ADI46871.1"/>
    <property type="molecule type" value="Genomic_DNA"/>
</dbReference>
<dbReference type="GO" id="GO:0001006">
    <property type="term" value="F:RNA polymerase III type 3 promoter sequence-specific DNA binding"/>
    <property type="evidence" value="ECO:0007669"/>
    <property type="project" value="TreeGrafter"/>
</dbReference>
<keyword evidence="8" id="KW-0804">Transcription</keyword>
<dbReference type="GO" id="GO:0070897">
    <property type="term" value="P:transcription preinitiation complex assembly"/>
    <property type="evidence" value="ECO:0007669"/>
    <property type="project" value="InterPro"/>
</dbReference>
<evidence type="ECO:0000256" key="5">
    <source>
        <dbReference type="ARBA" id="ARBA00022833"/>
    </source>
</evidence>
<dbReference type="GO" id="GO:0000995">
    <property type="term" value="F:RNA polymerase III general transcription initiation factor activity"/>
    <property type="evidence" value="ECO:0007669"/>
    <property type="project" value="TreeGrafter"/>
</dbReference>
<feature type="region of interest" description="Disordered" evidence="10">
    <location>
        <begin position="535"/>
        <end position="554"/>
    </location>
</feature>
<dbReference type="InterPro" id="IPR013150">
    <property type="entry name" value="TFIIB_cyclin"/>
</dbReference>
<dbReference type="PANTHER" id="PTHR11618:SF4">
    <property type="entry name" value="TRANSCRIPTION FACTOR IIIB 90 KDA SUBUNIT"/>
    <property type="match status" value="1"/>
</dbReference>
<reference evidence="12" key="1">
    <citation type="journal article" date="2010" name="Science">
        <title>Evolution of an expanded sex-determining locus in Volvox.</title>
        <authorList>
            <person name="Ferris P."/>
            <person name="Olson B.J."/>
            <person name="De Hoff P.L."/>
            <person name="Douglass S."/>
            <person name="Casero D."/>
            <person name="Prochnik S."/>
            <person name="Geng S."/>
            <person name="Rai R."/>
            <person name="Grimwood J."/>
            <person name="Schmutz J."/>
            <person name="Nishii I."/>
            <person name="Hamaji T."/>
            <person name="Nozaki H."/>
            <person name="Pellegrini M."/>
            <person name="Umen J.G."/>
        </authorList>
    </citation>
    <scope>NUCLEOTIDE SEQUENCE</scope>
    <source>
        <strain evidence="12">Eve</strain>
    </source>
</reference>
<feature type="compositionally biased region" description="Polar residues" evidence="10">
    <location>
        <begin position="324"/>
        <end position="341"/>
    </location>
</feature>
<comment type="subcellular location">
    <subcellularLocation>
        <location evidence="1">Nucleus</location>
    </subcellularLocation>
</comment>
<name>D9CJ12_VOLCA</name>
<comment type="similarity">
    <text evidence="2">Belongs to the TFIIB family.</text>
</comment>
<accession>D9CJ12</accession>
<feature type="domain" description="Cyclin-like" evidence="11">
    <location>
        <begin position="90"/>
        <end position="173"/>
    </location>
</feature>
<sequence length="835" mass="89950">MIWCSQCQAEVELEADEANGFSCCVQCGRVLEDTAFSSDVMFTKGADGAGELVGQLVGANGDAHGVSRFSGGRLWASGGGHEGALSRGRHEIVALVEALRISPSSEAIEAGHRLYRLALQRGFTRGRRVNQVAAVCLYIFCRLERRPYMLIDFSDHLSVNVYGLGAVFLDMLRLLRLEEHATFTKPIDPSLFMNRFVDRLRLPTQELRTKVGYTATRLVQSMKRDWMLTGRRPNGICGAALFLAAHIHGVEKTKMDIIAIVHVGWGTVERRVMELAETGGAELTLKEIEERDKASDLERVWNDGTNEKMLLEYERAASEDAPNRQRQLTWPASSSDATVASGSAEGDGSAPVVMIQPDAAGRCCEHVRAGSPLLAHGMCRECLQEYLQVTMTVQEGYRALNNASLLRPVRHLENEAANAEFVATEAEAPGCYLGHALAAGFSSKAKNEEAPGTSILAAEEDEFDEALHSSDLQPLAKALGGVAAVVAMAPIQPRKRRVPLEESAQEANGRDPDGVSNADMVVKSERDGLVMQQMAGNPDRGARQDEPSPSTGTIDMMATAPRHGGMHSTVTAAAGDSLLAASGKYHVTIIQDAAVAAGRDVVDKGGDGHSSDHLSDIHDDEVDGYLATNEEASVRRQLWLEMNRDWVELQEAKKAAEAAEDKRAGLARPKRKYLRKKAEVPAAEDAAGATRNLLASKKLSNKINYGALADLFGSCTSVPGDDAAWRPDNTMRSMSPRETCTLEDDAAPSAAYSLAGLGADAMQSRVARKPAGGSAVSLGADGKCTPDLEDDKCRLDGLGGRGFIGSLTFMREAGRMKGADARARLQSLSLKRHVQ</sequence>
<dbReference type="CDD" id="cd20554">
    <property type="entry name" value="CYCLIN_TFIIIB90_rpt2"/>
    <property type="match status" value="1"/>
</dbReference>
<dbReference type="FunFam" id="1.10.472.10:FF:000007">
    <property type="entry name" value="Transcription factor IIIB 90 kDa subunit"/>
    <property type="match status" value="1"/>
</dbReference>
<dbReference type="GO" id="GO:0097550">
    <property type="term" value="C:transcription preinitiation complex"/>
    <property type="evidence" value="ECO:0007669"/>
    <property type="project" value="TreeGrafter"/>
</dbReference>
<dbReference type="GO" id="GO:0017025">
    <property type="term" value="F:TBP-class protein binding"/>
    <property type="evidence" value="ECO:0007669"/>
    <property type="project" value="InterPro"/>
</dbReference>
<gene>
    <name evidence="12" type="primary">BFR1f</name>
</gene>
<protein>
    <submittedName>
        <fullName evidence="12">BFR1f</fullName>
    </submittedName>
</protein>
<feature type="region of interest" description="Disordered" evidence="10">
    <location>
        <begin position="496"/>
        <end position="517"/>
    </location>
</feature>
<dbReference type="SUPFAM" id="SSF47954">
    <property type="entry name" value="Cyclin-like"/>
    <property type="match status" value="2"/>
</dbReference>
<dbReference type="PRINTS" id="PR00685">
    <property type="entry name" value="TIFACTORIIB"/>
</dbReference>
<dbReference type="GO" id="GO:0005634">
    <property type="term" value="C:nucleus"/>
    <property type="evidence" value="ECO:0007669"/>
    <property type="project" value="UniProtKB-SubCell"/>
</dbReference>
<dbReference type="InterPro" id="IPR013763">
    <property type="entry name" value="Cyclin-like_dom"/>
</dbReference>
<evidence type="ECO:0000259" key="11">
    <source>
        <dbReference type="SMART" id="SM00385"/>
    </source>
</evidence>
<evidence type="ECO:0000256" key="9">
    <source>
        <dbReference type="ARBA" id="ARBA00023242"/>
    </source>
</evidence>
<keyword evidence="4" id="KW-0863">Zinc-finger</keyword>
<keyword evidence="3" id="KW-0479">Metal-binding</keyword>
<evidence type="ECO:0000256" key="1">
    <source>
        <dbReference type="ARBA" id="ARBA00004123"/>
    </source>
</evidence>